<feature type="region of interest" description="Disordered" evidence="1">
    <location>
        <begin position="89"/>
        <end position="110"/>
    </location>
</feature>
<gene>
    <name evidence="3" type="ORF">FISHEDRAFT_72469</name>
</gene>
<dbReference type="OrthoDB" id="5373615at2759"/>
<keyword evidence="4" id="KW-1185">Reference proteome</keyword>
<evidence type="ECO:0000313" key="3">
    <source>
        <dbReference type="EMBL" id="KIY49844.1"/>
    </source>
</evidence>
<reference evidence="3 4" key="1">
    <citation type="journal article" date="2015" name="Fungal Genet. Biol.">
        <title>Evolution of novel wood decay mechanisms in Agaricales revealed by the genome sequences of Fistulina hepatica and Cylindrobasidium torrendii.</title>
        <authorList>
            <person name="Floudas D."/>
            <person name="Held B.W."/>
            <person name="Riley R."/>
            <person name="Nagy L.G."/>
            <person name="Koehler G."/>
            <person name="Ransdell A.S."/>
            <person name="Younus H."/>
            <person name="Chow J."/>
            <person name="Chiniquy J."/>
            <person name="Lipzen A."/>
            <person name="Tritt A."/>
            <person name="Sun H."/>
            <person name="Haridas S."/>
            <person name="LaButti K."/>
            <person name="Ohm R.A."/>
            <person name="Kues U."/>
            <person name="Blanchette R.A."/>
            <person name="Grigoriev I.V."/>
            <person name="Minto R.E."/>
            <person name="Hibbett D.S."/>
        </authorList>
    </citation>
    <scope>NUCLEOTIDE SEQUENCE [LARGE SCALE GENOMIC DNA]</scope>
    <source>
        <strain evidence="3 4">ATCC 64428</strain>
    </source>
</reference>
<feature type="compositionally biased region" description="Low complexity" evidence="1">
    <location>
        <begin position="91"/>
        <end position="106"/>
    </location>
</feature>
<evidence type="ECO:0000259" key="2">
    <source>
        <dbReference type="PROSITE" id="PS51673"/>
    </source>
</evidence>
<dbReference type="Pfam" id="PF12752">
    <property type="entry name" value="SUZ"/>
    <property type="match status" value="1"/>
</dbReference>
<name>A0A0D7AFC9_9AGAR</name>
<evidence type="ECO:0000313" key="4">
    <source>
        <dbReference type="Proteomes" id="UP000054144"/>
    </source>
</evidence>
<dbReference type="PROSITE" id="PS51673">
    <property type="entry name" value="SUZ"/>
    <property type="match status" value="1"/>
</dbReference>
<proteinExistence type="predicted"/>
<organism evidence="3 4">
    <name type="scientific">Fistulina hepatica ATCC 64428</name>
    <dbReference type="NCBI Taxonomy" id="1128425"/>
    <lineage>
        <taxon>Eukaryota</taxon>
        <taxon>Fungi</taxon>
        <taxon>Dikarya</taxon>
        <taxon>Basidiomycota</taxon>
        <taxon>Agaricomycotina</taxon>
        <taxon>Agaricomycetes</taxon>
        <taxon>Agaricomycetidae</taxon>
        <taxon>Agaricales</taxon>
        <taxon>Fistulinaceae</taxon>
        <taxon>Fistulina</taxon>
    </lineage>
</organism>
<dbReference type="EMBL" id="KN881721">
    <property type="protein sequence ID" value="KIY49844.1"/>
    <property type="molecule type" value="Genomic_DNA"/>
</dbReference>
<evidence type="ECO:0000256" key="1">
    <source>
        <dbReference type="SAM" id="MobiDB-lite"/>
    </source>
</evidence>
<sequence length="181" mass="19816">MYDIQILKDSDTRRAARKAAVVIPDDWEDEDDIDDDVEPTRDNNQRIWEAANAKTAAPMPTIVLGASSRGTSSAPPPPDAFKPTMLILRRPTSATPSQSPSPTPTQIETIREKEARYKAARARIFGDNEGDATAAAKPTTFQITRNPRGPENQEGPQGLAKGFAERRKKSTAPVPDLARRP</sequence>
<dbReference type="AlphaFoldDB" id="A0A0D7AFC9"/>
<protein>
    <recommendedName>
        <fullName evidence="2">SUZ domain-containing protein</fullName>
    </recommendedName>
</protein>
<accession>A0A0D7AFC9</accession>
<feature type="domain" description="SUZ" evidence="2">
    <location>
        <begin position="58"/>
        <end position="129"/>
    </location>
</feature>
<dbReference type="InterPro" id="IPR024771">
    <property type="entry name" value="SUZ"/>
</dbReference>
<feature type="region of interest" description="Disordered" evidence="1">
    <location>
        <begin position="123"/>
        <end position="181"/>
    </location>
</feature>
<dbReference type="Proteomes" id="UP000054144">
    <property type="component" value="Unassembled WGS sequence"/>
</dbReference>